<gene>
    <name evidence="2" type="ORF">BamMEX5DRAFT_3864</name>
</gene>
<feature type="compositionally biased region" description="Basic residues" evidence="1">
    <location>
        <begin position="719"/>
        <end position="733"/>
    </location>
</feature>
<feature type="compositionally biased region" description="Basic and acidic residues" evidence="1">
    <location>
        <begin position="687"/>
        <end position="696"/>
    </location>
</feature>
<evidence type="ECO:0000313" key="2">
    <source>
        <dbReference type="EMBL" id="EDT40344.1"/>
    </source>
</evidence>
<comment type="caution">
    <text evidence="2">The sequence shown here is derived from an EMBL/GenBank/DDBJ whole genome shotgun (WGS) entry which is preliminary data.</text>
</comment>
<sequence length="762" mass="85151">MRAGREVERLRQQRAVVGAQCRDDGVVLARAEAIRVGPVEEAAEQFGRTEPHRVVRGDPDRPAGPRDRRAAVAQRDQLDGRRQRRRPLVDHVHVEAVQPFVDEQDLHRLKHLAQRIPRRFRPMRRIDQAPSGARHHVLELPDERARAARAGAPPLGESVAHQVRDRRARQLEVARRILASQPVGRHVVQRLQIVIPNIVEIPRCAGVARHGRLPARLMNAGPAEAREHRVARHVREREAFAREAHVGAARVVERAQVRADAVVVRHALAWQERQWAAVRRVGDVKRVGPPCRRMAGEALGGQFEEALLRPEPRHRGLLRDLATAAQHRERRRRTVAREELFGFAIDGVGERAIVERVVEVREHEVLPDQQPEPVAPRMERVGLVGHRAADANHVEAGVARMPEQTAIGRVIRVQRERRGAAPACTAREHAHAIHAQPEPVAVVAGVRFDRAEARRPERPTFGADVQRDVVQHRFAVRVRPPAAHVRHCDARMQPVGANAFERRVVLAARQPRRERVGQRSGEREFRIEPAGVAVDARMQVAMDENRAVGRVERVDGPPRSSRHAGWKPAAHVPEQRRANGAQRRRFGQPRAPAGTARCARVAQVRREGAEADGEPVCAVERHAHVVRDEHAVRAQDRRVVEPCLGERREAMKAQHARPVSAQFDAIPVVALVERRRIVSLTGQRERLRDGAGDGRCDPAVGGEVERPAHGARGRCEHRPRGRGVRGTRARHRITGTGAASTRTGTACRSGRAIRRAQSIRSA</sequence>
<accession>B1T7U8</accession>
<feature type="region of interest" description="Disordered" evidence="1">
    <location>
        <begin position="553"/>
        <end position="595"/>
    </location>
</feature>
<proteinExistence type="predicted"/>
<evidence type="ECO:0000256" key="1">
    <source>
        <dbReference type="SAM" id="MobiDB-lite"/>
    </source>
</evidence>
<feature type="compositionally biased region" description="Basic and acidic residues" evidence="1">
    <location>
        <begin position="703"/>
        <end position="718"/>
    </location>
</feature>
<organism evidence="2 3">
    <name type="scientific">Burkholderia ambifaria MEX-5</name>
    <dbReference type="NCBI Taxonomy" id="396597"/>
    <lineage>
        <taxon>Bacteria</taxon>
        <taxon>Pseudomonadati</taxon>
        <taxon>Pseudomonadota</taxon>
        <taxon>Betaproteobacteria</taxon>
        <taxon>Burkholderiales</taxon>
        <taxon>Burkholderiaceae</taxon>
        <taxon>Burkholderia</taxon>
        <taxon>Burkholderia cepacia complex</taxon>
    </lineage>
</organism>
<feature type="compositionally biased region" description="Low complexity" evidence="1">
    <location>
        <begin position="734"/>
        <end position="762"/>
    </location>
</feature>
<feature type="region of interest" description="Disordered" evidence="1">
    <location>
        <begin position="43"/>
        <end position="85"/>
    </location>
</feature>
<reference evidence="2 3" key="1">
    <citation type="submission" date="2008-03" db="EMBL/GenBank/DDBJ databases">
        <title>Sequencing of the draft genome and assembly of Burkholderia ambifaria MEX-5.</title>
        <authorList>
            <consortium name="US DOE Joint Genome Institute (JGI-PGF)"/>
            <person name="Copeland A."/>
            <person name="Lucas S."/>
            <person name="Lapidus A."/>
            <person name="Glavina del Rio T."/>
            <person name="Dalin E."/>
            <person name="Tice H."/>
            <person name="Bruce D."/>
            <person name="Goodwin L."/>
            <person name="Pitluck S."/>
            <person name="Larimer F."/>
            <person name="Land M.L."/>
            <person name="Hauser L."/>
            <person name="Tiedje J."/>
            <person name="Richardson P."/>
        </authorList>
    </citation>
    <scope>NUCLEOTIDE SEQUENCE [LARGE SCALE GENOMIC DNA]</scope>
    <source>
        <strain evidence="2 3">MEX-5</strain>
    </source>
</reference>
<dbReference type="EMBL" id="ABLK01000131">
    <property type="protein sequence ID" value="EDT40344.1"/>
    <property type="molecule type" value="Genomic_DNA"/>
</dbReference>
<feature type="compositionally biased region" description="Basic and acidic residues" evidence="1">
    <location>
        <begin position="47"/>
        <end position="85"/>
    </location>
</feature>
<name>B1T7U8_9BURK</name>
<dbReference type="AlphaFoldDB" id="B1T7U8"/>
<feature type="region of interest" description="Disordered" evidence="1">
    <location>
        <begin position="687"/>
        <end position="762"/>
    </location>
</feature>
<dbReference type="Proteomes" id="UP000004814">
    <property type="component" value="Unassembled WGS sequence"/>
</dbReference>
<protein>
    <submittedName>
        <fullName evidence="2">Uncharacterized protein</fullName>
    </submittedName>
</protein>
<evidence type="ECO:0000313" key="3">
    <source>
        <dbReference type="Proteomes" id="UP000004814"/>
    </source>
</evidence>